<feature type="compositionally biased region" description="Polar residues" evidence="9">
    <location>
        <begin position="398"/>
        <end position="410"/>
    </location>
</feature>
<evidence type="ECO:0000313" key="13">
    <source>
        <dbReference type="EMBL" id="MBB6479301.1"/>
    </source>
</evidence>
<dbReference type="InterPro" id="IPR003660">
    <property type="entry name" value="HAMP_dom"/>
</dbReference>
<dbReference type="Gene3D" id="1.10.287.950">
    <property type="entry name" value="Methyl-accepting chemotaxis protein"/>
    <property type="match status" value="1"/>
</dbReference>
<keyword evidence="2" id="KW-1003">Cell membrane</keyword>
<dbReference type="InterPro" id="IPR004089">
    <property type="entry name" value="MCPsignal_dom"/>
</dbReference>
<feature type="region of interest" description="Disordered" evidence="9">
    <location>
        <begin position="619"/>
        <end position="693"/>
    </location>
</feature>
<dbReference type="SUPFAM" id="SSF103190">
    <property type="entry name" value="Sensory domain-like"/>
    <property type="match status" value="1"/>
</dbReference>
<dbReference type="GO" id="GO:0007165">
    <property type="term" value="P:signal transduction"/>
    <property type="evidence" value="ECO:0007669"/>
    <property type="project" value="UniProtKB-KW"/>
</dbReference>
<dbReference type="FunFam" id="1.10.287.950:FF:000001">
    <property type="entry name" value="Methyl-accepting chemotaxis sensory transducer"/>
    <property type="match status" value="1"/>
</dbReference>
<gene>
    <name evidence="13" type="ORF">HNR50_000934</name>
</gene>
<dbReference type="Pfam" id="PF00015">
    <property type="entry name" value="MCPsignal"/>
    <property type="match status" value="1"/>
</dbReference>
<dbReference type="CDD" id="cd12913">
    <property type="entry name" value="PDC1_MCP_like"/>
    <property type="match status" value="1"/>
</dbReference>
<feature type="compositionally biased region" description="Low complexity" evidence="9">
    <location>
        <begin position="663"/>
        <end position="677"/>
    </location>
</feature>
<evidence type="ECO:0000256" key="8">
    <source>
        <dbReference type="PROSITE-ProRule" id="PRU00284"/>
    </source>
</evidence>
<dbReference type="PROSITE" id="PS50111">
    <property type="entry name" value="CHEMOTAXIS_TRANSDUC_2"/>
    <property type="match status" value="1"/>
</dbReference>
<dbReference type="SMART" id="SM00283">
    <property type="entry name" value="MA"/>
    <property type="match status" value="1"/>
</dbReference>
<evidence type="ECO:0000259" key="11">
    <source>
        <dbReference type="PROSITE" id="PS50111"/>
    </source>
</evidence>
<keyword evidence="8" id="KW-0807">Transducer</keyword>
<evidence type="ECO:0000313" key="14">
    <source>
        <dbReference type="Proteomes" id="UP000587760"/>
    </source>
</evidence>
<evidence type="ECO:0000256" key="4">
    <source>
        <dbReference type="ARBA" id="ARBA00022692"/>
    </source>
</evidence>
<name>A0A841R7E4_9SPIO</name>
<dbReference type="Pfam" id="PF00672">
    <property type="entry name" value="HAMP"/>
    <property type="match status" value="1"/>
</dbReference>
<feature type="domain" description="Methyl-accepting transducer" evidence="11">
    <location>
        <begin position="387"/>
        <end position="602"/>
    </location>
</feature>
<dbReference type="CDD" id="cd06225">
    <property type="entry name" value="HAMP"/>
    <property type="match status" value="1"/>
</dbReference>
<feature type="compositionally biased region" description="Polar residues" evidence="9">
    <location>
        <begin position="429"/>
        <end position="439"/>
    </location>
</feature>
<comment type="similarity">
    <text evidence="7">Belongs to the methyl-accepting chemotaxis (MCP) protein family.</text>
</comment>
<dbReference type="GO" id="GO:0006935">
    <property type="term" value="P:chemotaxis"/>
    <property type="evidence" value="ECO:0007669"/>
    <property type="project" value="UniProtKB-KW"/>
</dbReference>
<dbReference type="RefSeq" id="WP_184744356.1">
    <property type="nucleotide sequence ID" value="NZ_JACHGJ010000001.1"/>
</dbReference>
<evidence type="ECO:0000259" key="12">
    <source>
        <dbReference type="PROSITE" id="PS50885"/>
    </source>
</evidence>
<protein>
    <submittedName>
        <fullName evidence="13">Methyl-accepting chemotaxis protein</fullName>
    </submittedName>
</protein>
<dbReference type="PANTHER" id="PTHR43531">
    <property type="entry name" value="PROTEIN ICFG"/>
    <property type="match status" value="1"/>
</dbReference>
<dbReference type="GO" id="GO:0004888">
    <property type="term" value="F:transmembrane signaling receptor activity"/>
    <property type="evidence" value="ECO:0007669"/>
    <property type="project" value="TreeGrafter"/>
</dbReference>
<sequence length="693" mass="74738">MKLTAKFLLLLIGIPFAILSITSVVTFQIQKGTIEREILTQQEYLVNEVANGVYAELQKLGQKVIDISSMPITKSILKNPPPLGYDEAVYRQLPDYDEYLLTINGFVDTNVALAYVISAETGALILNTWIQVPADYDGRENDYYTGPVNKNGLYVTEPYLNPEGVEGTDPTAVTISYPIKDNGQLIGVSAIDIGLGNIVSYVEAKGKEYNAGIGVFTMNGSVIYNKNITDNSKIYNFSELLEMLGTENINEVETVLYGGKKARVAVDAAEDLYAVASPIPGTNWMVSVSFPVADITNKVVSSVLPVTIISTVILLITLAVVAVILNLTVIKNILLTSDYLKTIASGDLDISVEPDLLIRKDEIGTLGKSLDEMTRNLRDIVGKVTDAANYISSGANQVSDSSQMLSNGATEQAASAEEVSSSMEQMSANISQNADNSSQTEKIAIKAARDARESGETVSEAVEAMGLIANKITIIEEISRSTNLLALNAAIEAARAGEHGKGFAVVATEVRKLAEQSQKAAGEITELASRTVELSQGSGEKLSKLVPDIERTAELVEEISAASNEQQSGVDQITAAIHQLDKIIQSNASSSEELASTSEELAAQAEQLKATIQYFKINRGRQSAQKQEPPRRSTIKNEPVKSVPKQMVKKEEIKPVNNQRPPSSASGETGITISSGSLKSETEKIYDDDFESF</sequence>
<feature type="region of interest" description="Disordered" evidence="9">
    <location>
        <begin position="398"/>
        <end position="439"/>
    </location>
</feature>
<dbReference type="GO" id="GO:0005886">
    <property type="term" value="C:plasma membrane"/>
    <property type="evidence" value="ECO:0007669"/>
    <property type="project" value="UniProtKB-SubCell"/>
</dbReference>
<dbReference type="SUPFAM" id="SSF58104">
    <property type="entry name" value="Methyl-accepting chemotaxis protein (MCP) signaling domain"/>
    <property type="match status" value="1"/>
</dbReference>
<dbReference type="Pfam" id="PF02743">
    <property type="entry name" value="dCache_1"/>
    <property type="match status" value="1"/>
</dbReference>
<evidence type="ECO:0000256" key="1">
    <source>
        <dbReference type="ARBA" id="ARBA00004651"/>
    </source>
</evidence>
<keyword evidence="6 10" id="KW-0472">Membrane</keyword>
<dbReference type="PANTHER" id="PTHR43531:SF11">
    <property type="entry name" value="METHYL-ACCEPTING CHEMOTAXIS PROTEIN 3"/>
    <property type="match status" value="1"/>
</dbReference>
<dbReference type="InterPro" id="IPR033479">
    <property type="entry name" value="dCache_1"/>
</dbReference>
<evidence type="ECO:0000256" key="5">
    <source>
        <dbReference type="ARBA" id="ARBA00022989"/>
    </source>
</evidence>
<dbReference type="EMBL" id="JACHGJ010000001">
    <property type="protein sequence ID" value="MBB6479301.1"/>
    <property type="molecule type" value="Genomic_DNA"/>
</dbReference>
<keyword evidence="3" id="KW-0145">Chemotaxis</keyword>
<evidence type="ECO:0000256" key="2">
    <source>
        <dbReference type="ARBA" id="ARBA00022475"/>
    </source>
</evidence>
<dbReference type="InterPro" id="IPR051310">
    <property type="entry name" value="MCP_chemotaxis"/>
</dbReference>
<dbReference type="SMART" id="SM00304">
    <property type="entry name" value="HAMP"/>
    <property type="match status" value="1"/>
</dbReference>
<evidence type="ECO:0000256" key="6">
    <source>
        <dbReference type="ARBA" id="ARBA00023136"/>
    </source>
</evidence>
<keyword evidence="4 10" id="KW-0812">Transmembrane</keyword>
<dbReference type="InterPro" id="IPR029151">
    <property type="entry name" value="Sensor-like_sf"/>
</dbReference>
<evidence type="ECO:0000256" key="10">
    <source>
        <dbReference type="SAM" id="Phobius"/>
    </source>
</evidence>
<keyword evidence="5 10" id="KW-1133">Transmembrane helix</keyword>
<reference evidence="13 14" key="1">
    <citation type="submission" date="2020-08" db="EMBL/GenBank/DDBJ databases">
        <title>Genomic Encyclopedia of Type Strains, Phase IV (KMG-IV): sequencing the most valuable type-strain genomes for metagenomic binning, comparative biology and taxonomic classification.</title>
        <authorList>
            <person name="Goeker M."/>
        </authorList>
    </citation>
    <scope>NUCLEOTIDE SEQUENCE [LARGE SCALE GENOMIC DNA]</scope>
    <source>
        <strain evidence="13 14">DSM 2461</strain>
    </source>
</reference>
<comment type="caution">
    <text evidence="13">The sequence shown here is derived from an EMBL/GenBank/DDBJ whole genome shotgun (WGS) entry which is preliminary data.</text>
</comment>
<keyword evidence="14" id="KW-1185">Reference proteome</keyword>
<accession>A0A841R7E4</accession>
<organism evidence="13 14">
    <name type="scientific">Spirochaeta isovalerica</name>
    <dbReference type="NCBI Taxonomy" id="150"/>
    <lineage>
        <taxon>Bacteria</taxon>
        <taxon>Pseudomonadati</taxon>
        <taxon>Spirochaetota</taxon>
        <taxon>Spirochaetia</taxon>
        <taxon>Spirochaetales</taxon>
        <taxon>Spirochaetaceae</taxon>
        <taxon>Spirochaeta</taxon>
    </lineage>
</organism>
<dbReference type="CDD" id="cd11386">
    <property type="entry name" value="MCP_signal"/>
    <property type="match status" value="1"/>
</dbReference>
<proteinExistence type="inferred from homology"/>
<evidence type="ECO:0000256" key="3">
    <source>
        <dbReference type="ARBA" id="ARBA00022500"/>
    </source>
</evidence>
<feature type="compositionally biased region" description="Low complexity" evidence="9">
    <location>
        <begin position="411"/>
        <end position="428"/>
    </location>
</feature>
<dbReference type="PROSITE" id="PS50885">
    <property type="entry name" value="HAMP"/>
    <property type="match status" value="1"/>
</dbReference>
<feature type="domain" description="HAMP" evidence="12">
    <location>
        <begin position="327"/>
        <end position="382"/>
    </location>
</feature>
<comment type="subcellular location">
    <subcellularLocation>
        <location evidence="1">Cell membrane</location>
        <topology evidence="1">Multi-pass membrane protein</topology>
    </subcellularLocation>
</comment>
<evidence type="ECO:0000256" key="7">
    <source>
        <dbReference type="ARBA" id="ARBA00029447"/>
    </source>
</evidence>
<dbReference type="AlphaFoldDB" id="A0A841R7E4"/>
<evidence type="ECO:0000256" key="9">
    <source>
        <dbReference type="SAM" id="MobiDB-lite"/>
    </source>
</evidence>
<dbReference type="Gene3D" id="3.30.450.20">
    <property type="entry name" value="PAS domain"/>
    <property type="match status" value="2"/>
</dbReference>
<dbReference type="Proteomes" id="UP000587760">
    <property type="component" value="Unassembled WGS sequence"/>
</dbReference>
<feature type="transmembrane region" description="Helical" evidence="10">
    <location>
        <begin position="303"/>
        <end position="327"/>
    </location>
</feature>